<comment type="similarity">
    <text evidence="1 4">Belongs to the universal ribosomal protein uL23 family.</text>
</comment>
<keyword evidence="2 4" id="KW-0689">Ribosomal protein</keyword>
<dbReference type="Pfam" id="PF00276">
    <property type="entry name" value="Ribosomal_L23"/>
    <property type="match status" value="1"/>
</dbReference>
<keyword evidence="3 4" id="KW-0687">Ribonucleoprotein</keyword>
<organism evidence="5 6">
    <name type="scientific">Candidatus Nomurabacteria bacterium RIFCSPLOWO2_01_FULL_33_17</name>
    <dbReference type="NCBI Taxonomy" id="1801764"/>
    <lineage>
        <taxon>Bacteria</taxon>
        <taxon>Candidatus Nomuraibacteriota</taxon>
    </lineage>
</organism>
<evidence type="ECO:0000313" key="6">
    <source>
        <dbReference type="Proteomes" id="UP000178184"/>
    </source>
</evidence>
<dbReference type="Proteomes" id="UP000178184">
    <property type="component" value="Unassembled WGS sequence"/>
</dbReference>
<comment type="subunit">
    <text evidence="4">Part of the 50S ribosomal subunit. Contacts protein L29, and trigger factor when it is bound to the ribosome.</text>
</comment>
<dbReference type="EMBL" id="MFUO01000013">
    <property type="protein sequence ID" value="OGI84029.1"/>
    <property type="molecule type" value="Genomic_DNA"/>
</dbReference>
<comment type="function">
    <text evidence="4">One of the early assembly proteins it binds 23S rRNA. One of the proteins that surrounds the polypeptide exit tunnel on the outside of the ribosome. Forms the main docking site for trigger factor binding to the ribosome.</text>
</comment>
<evidence type="ECO:0000256" key="3">
    <source>
        <dbReference type="ARBA" id="ARBA00023274"/>
    </source>
</evidence>
<dbReference type="GO" id="GO:0003735">
    <property type="term" value="F:structural constituent of ribosome"/>
    <property type="evidence" value="ECO:0007669"/>
    <property type="project" value="InterPro"/>
</dbReference>
<reference evidence="5 6" key="1">
    <citation type="journal article" date="2016" name="Nat. Commun.">
        <title>Thousands of microbial genomes shed light on interconnected biogeochemical processes in an aquifer system.</title>
        <authorList>
            <person name="Anantharaman K."/>
            <person name="Brown C.T."/>
            <person name="Hug L.A."/>
            <person name="Sharon I."/>
            <person name="Castelle C.J."/>
            <person name="Probst A.J."/>
            <person name="Thomas B.C."/>
            <person name="Singh A."/>
            <person name="Wilkins M.J."/>
            <person name="Karaoz U."/>
            <person name="Brodie E.L."/>
            <person name="Williams K.H."/>
            <person name="Hubbard S.S."/>
            <person name="Banfield J.F."/>
        </authorList>
    </citation>
    <scope>NUCLEOTIDE SEQUENCE [LARGE SCALE GENOMIC DNA]</scope>
</reference>
<evidence type="ECO:0000313" key="5">
    <source>
        <dbReference type="EMBL" id="OGI84029.1"/>
    </source>
</evidence>
<dbReference type="HAMAP" id="MF_01369_B">
    <property type="entry name" value="Ribosomal_uL23_B"/>
    <property type="match status" value="1"/>
</dbReference>
<proteinExistence type="inferred from homology"/>
<dbReference type="STRING" id="1801764.A2903_00435"/>
<dbReference type="SUPFAM" id="SSF54189">
    <property type="entry name" value="Ribosomal proteins S24e, L23 and L15e"/>
    <property type="match status" value="1"/>
</dbReference>
<dbReference type="GO" id="GO:0006412">
    <property type="term" value="P:translation"/>
    <property type="evidence" value="ECO:0007669"/>
    <property type="project" value="UniProtKB-UniRule"/>
</dbReference>
<keyword evidence="4" id="KW-0694">RNA-binding</keyword>
<protein>
    <recommendedName>
        <fullName evidence="4">Large ribosomal subunit protein uL23</fullName>
    </recommendedName>
</protein>
<keyword evidence="4" id="KW-0699">rRNA-binding</keyword>
<dbReference type="InterPro" id="IPR013025">
    <property type="entry name" value="Ribosomal_uL23-like"/>
</dbReference>
<dbReference type="InterPro" id="IPR012678">
    <property type="entry name" value="Ribosomal_uL23/eL15/eS24_sf"/>
</dbReference>
<evidence type="ECO:0000256" key="4">
    <source>
        <dbReference type="HAMAP-Rule" id="MF_01369"/>
    </source>
</evidence>
<accession>A0A1F6WQ68</accession>
<comment type="caution">
    <text evidence="5">The sequence shown here is derived from an EMBL/GenBank/DDBJ whole genome shotgun (WGS) entry which is preliminary data.</text>
</comment>
<evidence type="ECO:0000256" key="2">
    <source>
        <dbReference type="ARBA" id="ARBA00022980"/>
    </source>
</evidence>
<dbReference type="InterPro" id="IPR012677">
    <property type="entry name" value="Nucleotide-bd_a/b_plait_sf"/>
</dbReference>
<dbReference type="NCBIfam" id="NF004363">
    <property type="entry name" value="PRK05738.2-4"/>
    <property type="match status" value="1"/>
</dbReference>
<name>A0A1F6WQ68_9BACT</name>
<dbReference type="PANTHER" id="PTHR11620">
    <property type="entry name" value="60S RIBOSOMAL PROTEIN L23A"/>
    <property type="match status" value="1"/>
</dbReference>
<sequence length="88" mass="9882">MLIKKPLVTEKSAKANEKYNVYTFIVHKNANKTEIAKAITFLYDVTPVKVRILNVKPEIITKRGKLGTEKAYKKAIVTISKGQSISFA</sequence>
<dbReference type="Gene3D" id="3.30.70.330">
    <property type="match status" value="1"/>
</dbReference>
<dbReference type="GO" id="GO:1990904">
    <property type="term" value="C:ribonucleoprotein complex"/>
    <property type="evidence" value="ECO:0007669"/>
    <property type="project" value="UniProtKB-KW"/>
</dbReference>
<dbReference type="GO" id="GO:0005840">
    <property type="term" value="C:ribosome"/>
    <property type="evidence" value="ECO:0007669"/>
    <property type="project" value="UniProtKB-KW"/>
</dbReference>
<gene>
    <name evidence="4" type="primary">rplW</name>
    <name evidence="5" type="ORF">A2903_00435</name>
</gene>
<evidence type="ECO:0000256" key="1">
    <source>
        <dbReference type="ARBA" id="ARBA00006700"/>
    </source>
</evidence>
<dbReference type="AlphaFoldDB" id="A0A1F6WQ68"/>
<dbReference type="GO" id="GO:0019843">
    <property type="term" value="F:rRNA binding"/>
    <property type="evidence" value="ECO:0007669"/>
    <property type="project" value="UniProtKB-UniRule"/>
</dbReference>